<proteinExistence type="predicted"/>
<gene>
    <name evidence="1" type="ORF">SAMN05192586_102212</name>
</gene>
<dbReference type="STRING" id="571438.SAMN05192586_102212"/>
<keyword evidence="2" id="KW-1185">Reference proteome</keyword>
<protein>
    <recommendedName>
        <fullName evidence="3">Glycosyl transferase family 2</fullName>
    </recommendedName>
</protein>
<dbReference type="EMBL" id="FNBX01000002">
    <property type="protein sequence ID" value="SDF20786.1"/>
    <property type="molecule type" value="Genomic_DNA"/>
</dbReference>
<dbReference type="PANTHER" id="PTHR46396:SF2">
    <property type="entry name" value="ILEI_PANDER DOMAIN-CONTAINING PROTEIN"/>
    <property type="match status" value="1"/>
</dbReference>
<dbReference type="InterPro" id="IPR029044">
    <property type="entry name" value="Nucleotide-diphossugar_trans"/>
</dbReference>
<dbReference type="SUPFAM" id="SSF53448">
    <property type="entry name" value="Nucleotide-diphospho-sugar transferases"/>
    <property type="match status" value="1"/>
</dbReference>
<evidence type="ECO:0000313" key="1">
    <source>
        <dbReference type="EMBL" id="SDF20786.1"/>
    </source>
</evidence>
<dbReference type="GO" id="GO:0047223">
    <property type="term" value="F:beta-1,3-galactosyl-O-glycosyl-glycoprotein beta-1,3-N-acetylglucosaminyltransferase activity"/>
    <property type="evidence" value="ECO:0007669"/>
    <property type="project" value="TreeGrafter"/>
</dbReference>
<dbReference type="Proteomes" id="UP000199355">
    <property type="component" value="Unassembled WGS sequence"/>
</dbReference>
<dbReference type="InterPro" id="IPR052463">
    <property type="entry name" value="O-linked_mannose_GnT"/>
</dbReference>
<dbReference type="Gene3D" id="3.90.550.10">
    <property type="entry name" value="Spore Coat Polysaccharide Biosynthesis Protein SpsA, Chain A"/>
    <property type="match status" value="1"/>
</dbReference>
<dbReference type="PANTHER" id="PTHR46396">
    <property type="entry name" value="PROTEIN O-LINKED-MANNOSE BETA-1,2-N-ACETYLGLUCOSAMINYLTRANSFERASE 1"/>
    <property type="match status" value="1"/>
</dbReference>
<dbReference type="AlphaFoldDB" id="A0A1G7J7C5"/>
<evidence type="ECO:0008006" key="3">
    <source>
        <dbReference type="Google" id="ProtNLM"/>
    </source>
</evidence>
<accession>A0A1G7J7C5</accession>
<organism evidence="1 2">
    <name type="scientific">Desulfovibrio legallii</name>
    <dbReference type="NCBI Taxonomy" id="571438"/>
    <lineage>
        <taxon>Bacteria</taxon>
        <taxon>Pseudomonadati</taxon>
        <taxon>Thermodesulfobacteriota</taxon>
        <taxon>Desulfovibrionia</taxon>
        <taxon>Desulfovibrionales</taxon>
        <taxon>Desulfovibrionaceae</taxon>
        <taxon>Desulfovibrio</taxon>
    </lineage>
</organism>
<dbReference type="GO" id="GO:0016266">
    <property type="term" value="P:protein O-linked glycosylation via N-acetyl-galactosamine"/>
    <property type="evidence" value="ECO:0007669"/>
    <property type="project" value="TreeGrafter"/>
</dbReference>
<name>A0A1G7J7C5_9BACT</name>
<evidence type="ECO:0000313" key="2">
    <source>
        <dbReference type="Proteomes" id="UP000199355"/>
    </source>
</evidence>
<reference evidence="2" key="1">
    <citation type="submission" date="2016-10" db="EMBL/GenBank/DDBJ databases">
        <authorList>
            <person name="Varghese N."/>
            <person name="Submissions S."/>
        </authorList>
    </citation>
    <scope>NUCLEOTIDE SEQUENCE [LARGE SCALE GENOMIC DNA]</scope>
    <source>
        <strain evidence="2">KHC7</strain>
    </source>
</reference>
<sequence>MTPAPIALFAFNRPDHLRQTLQALAANNLAAESHLTIFCDGPRNAAESDKTNAVRQLAKTAKGFASVTAIERDKNLGCAASVIAGLTQMFNRHERLIVIEDDILTSPHTLRFLNEGLEFYANDKRIFNIAAWSPPLSGFKIPASYPHDIYAIPRFNCWGWASWRDRFEGIDWNVSDYPAFKASRRQRRAFNAGGDDMSPMLDAQMEGKLDTWDIRVDYWRFKNGQLGINPVRSYTTNIGMGSGTHCFNNIDAEKYYNDITKARAMYSFVSDINFNNKILKEYKKTYIPQNSIYHRTRDFIGKKLPPKLKTNIKKYLHLSFK</sequence>
<dbReference type="OrthoDB" id="5180856at2"/>
<dbReference type="RefSeq" id="WP_143339496.1">
    <property type="nucleotide sequence ID" value="NZ_FNBX01000002.1"/>
</dbReference>